<dbReference type="InterPro" id="IPR036388">
    <property type="entry name" value="WH-like_DNA-bd_sf"/>
</dbReference>
<comment type="subcellular location">
    <subcellularLocation>
        <location evidence="1">Nucleus</location>
    </subcellularLocation>
</comment>
<proteinExistence type="predicted"/>
<accession>A0A4Y2JFH3</accession>
<name>A0A4Y2JFH3_ARAVE</name>
<keyword evidence="3" id="KW-1185">Reference proteome</keyword>
<dbReference type="OrthoDB" id="6755115at2759"/>
<evidence type="ECO:0000256" key="1">
    <source>
        <dbReference type="ARBA" id="ARBA00004123"/>
    </source>
</evidence>
<gene>
    <name evidence="2" type="ORF">AVEN_241287_1</name>
</gene>
<protein>
    <submittedName>
        <fullName evidence="2">Uncharacterized protein</fullName>
    </submittedName>
</protein>
<sequence length="325" mass="37812">MSLESSLLQHRYFSLKELGCCNLSAYNILRFPQIIKQTPKVLAERNVHFNFKHELDHFMSFLSDSDLMHRNEIKLRLEKMFLDGSSMWKIREAMNAEFLSSKFNCSIAKAHQMFRRYPPLRLQSVSNTSHLIDLLFQRLNFTIPKNYHTHLEEEYANYRKPPDGARIVRHNDESVREGYIRNGGKEVKLFTSALKAFQCNNRIVMAQRKHLDDFLRGRIIGRLECGRTELEVSEELGIAQSVISRLWQRFQDDGNVSRCYSTGRPLVTTPNEDRPQHQTCLVSSLQLPVRQFQGRLCTDAWGTLVYMLVGLSDVFHLPQLTVACD</sequence>
<dbReference type="AlphaFoldDB" id="A0A4Y2JFH3"/>
<comment type="caution">
    <text evidence="2">The sequence shown here is derived from an EMBL/GenBank/DDBJ whole genome shotgun (WGS) entry which is preliminary data.</text>
</comment>
<reference evidence="2 3" key="1">
    <citation type="journal article" date="2019" name="Sci. Rep.">
        <title>Orb-weaving spider Araneus ventricosus genome elucidates the spidroin gene catalogue.</title>
        <authorList>
            <person name="Kono N."/>
            <person name="Nakamura H."/>
            <person name="Ohtoshi R."/>
            <person name="Moran D.A.P."/>
            <person name="Shinohara A."/>
            <person name="Yoshida Y."/>
            <person name="Fujiwara M."/>
            <person name="Mori M."/>
            <person name="Tomita M."/>
            <person name="Arakawa K."/>
        </authorList>
    </citation>
    <scope>NUCLEOTIDE SEQUENCE [LARGE SCALE GENOMIC DNA]</scope>
</reference>
<dbReference type="Proteomes" id="UP000499080">
    <property type="component" value="Unassembled WGS sequence"/>
</dbReference>
<organism evidence="2 3">
    <name type="scientific">Araneus ventricosus</name>
    <name type="common">Orbweaver spider</name>
    <name type="synonym">Epeira ventricosa</name>
    <dbReference type="NCBI Taxonomy" id="182803"/>
    <lineage>
        <taxon>Eukaryota</taxon>
        <taxon>Metazoa</taxon>
        <taxon>Ecdysozoa</taxon>
        <taxon>Arthropoda</taxon>
        <taxon>Chelicerata</taxon>
        <taxon>Arachnida</taxon>
        <taxon>Araneae</taxon>
        <taxon>Araneomorphae</taxon>
        <taxon>Entelegynae</taxon>
        <taxon>Araneoidea</taxon>
        <taxon>Araneidae</taxon>
        <taxon>Araneus</taxon>
    </lineage>
</organism>
<evidence type="ECO:0000313" key="2">
    <source>
        <dbReference type="EMBL" id="GBM89063.1"/>
    </source>
</evidence>
<dbReference type="InterPro" id="IPR009057">
    <property type="entry name" value="Homeodomain-like_sf"/>
</dbReference>
<dbReference type="Gene3D" id="1.10.10.10">
    <property type="entry name" value="Winged helix-like DNA-binding domain superfamily/Winged helix DNA-binding domain"/>
    <property type="match status" value="1"/>
</dbReference>
<dbReference type="GO" id="GO:0005634">
    <property type="term" value="C:nucleus"/>
    <property type="evidence" value="ECO:0007669"/>
    <property type="project" value="UniProtKB-SubCell"/>
</dbReference>
<dbReference type="EMBL" id="BGPR01003509">
    <property type="protein sequence ID" value="GBM89063.1"/>
    <property type="molecule type" value="Genomic_DNA"/>
</dbReference>
<evidence type="ECO:0000313" key="3">
    <source>
        <dbReference type="Proteomes" id="UP000499080"/>
    </source>
</evidence>
<dbReference type="SUPFAM" id="SSF46689">
    <property type="entry name" value="Homeodomain-like"/>
    <property type="match status" value="1"/>
</dbReference>